<dbReference type="EMBL" id="JACHXK010000004">
    <property type="protein sequence ID" value="MBB3110311.1"/>
    <property type="molecule type" value="Genomic_DNA"/>
</dbReference>
<dbReference type="PANTHER" id="PTHR37827">
    <property type="entry name" value="TUDOR DOMAIN-CONTAINING PROTEIN"/>
    <property type="match status" value="1"/>
</dbReference>
<keyword evidence="2" id="KW-1185">Reference proteome</keyword>
<dbReference type="AlphaFoldDB" id="A0A7W5AXX4"/>
<dbReference type="PANTHER" id="PTHR37827:SF1">
    <property type="entry name" value="HNH DOMAIN-CONTAINING PROTEIN"/>
    <property type="match status" value="1"/>
</dbReference>
<evidence type="ECO:0008006" key="3">
    <source>
        <dbReference type="Google" id="ProtNLM"/>
    </source>
</evidence>
<dbReference type="RefSeq" id="WP_183600197.1">
    <property type="nucleotide sequence ID" value="NZ_JACHXK010000004.1"/>
</dbReference>
<name>A0A7W5AXX4_9BACL</name>
<evidence type="ECO:0000313" key="1">
    <source>
        <dbReference type="EMBL" id="MBB3110311.1"/>
    </source>
</evidence>
<accession>A0A7W5AXX4</accession>
<protein>
    <recommendedName>
        <fullName evidence="3">HNH endonuclease</fullName>
    </recommendedName>
</protein>
<dbReference type="Proteomes" id="UP000570361">
    <property type="component" value="Unassembled WGS sequence"/>
</dbReference>
<sequence>MKAATLGKCGLCEREGCELTEHHLTPKELGGTFLPTAMLCKPCHKQIHSLYTNEDLVTLALTTIPALQHDETIASFLRYIRKQPPGVIPKVKKSARVRQR</sequence>
<organism evidence="1 2">
    <name type="scientific">Paenibacillus phyllosphaerae</name>
    <dbReference type="NCBI Taxonomy" id="274593"/>
    <lineage>
        <taxon>Bacteria</taxon>
        <taxon>Bacillati</taxon>
        <taxon>Bacillota</taxon>
        <taxon>Bacilli</taxon>
        <taxon>Bacillales</taxon>
        <taxon>Paenibacillaceae</taxon>
        <taxon>Paenibacillus</taxon>
    </lineage>
</organism>
<dbReference type="InterPro" id="IPR003615">
    <property type="entry name" value="HNH_nuc"/>
</dbReference>
<gene>
    <name evidence="1" type="ORF">FHS18_002378</name>
</gene>
<proteinExistence type="predicted"/>
<dbReference type="CDD" id="cd00085">
    <property type="entry name" value="HNHc"/>
    <property type="match status" value="1"/>
</dbReference>
<reference evidence="1 2" key="1">
    <citation type="submission" date="2020-08" db="EMBL/GenBank/DDBJ databases">
        <title>Genomic Encyclopedia of Type Strains, Phase III (KMG-III): the genomes of soil and plant-associated and newly described type strains.</title>
        <authorList>
            <person name="Whitman W."/>
        </authorList>
    </citation>
    <scope>NUCLEOTIDE SEQUENCE [LARGE SCALE GENOMIC DNA]</scope>
    <source>
        <strain evidence="1 2">CECT 5862</strain>
    </source>
</reference>
<evidence type="ECO:0000313" key="2">
    <source>
        <dbReference type="Proteomes" id="UP000570361"/>
    </source>
</evidence>
<comment type="caution">
    <text evidence="1">The sequence shown here is derived from an EMBL/GenBank/DDBJ whole genome shotgun (WGS) entry which is preliminary data.</text>
</comment>